<evidence type="ECO:0008006" key="6">
    <source>
        <dbReference type="Google" id="ProtNLM"/>
    </source>
</evidence>
<dbReference type="RefSeq" id="WP_067306336.1">
    <property type="nucleotide sequence ID" value="NZ_CP016279.1"/>
</dbReference>
<protein>
    <recommendedName>
        <fullName evidence="6">Transmembrane transport protein</fullName>
    </recommendedName>
</protein>
<keyword evidence="1" id="KW-1133">Transmembrane helix</keyword>
<dbReference type="GO" id="GO:0140359">
    <property type="term" value="F:ABC-type transporter activity"/>
    <property type="evidence" value="ECO:0007669"/>
    <property type="project" value="InterPro"/>
</dbReference>
<keyword evidence="1" id="KW-0812">Transmembrane</keyword>
<evidence type="ECO:0000313" key="5">
    <source>
        <dbReference type="Proteomes" id="UP001519309"/>
    </source>
</evidence>
<accession>A0A1B1AYD9</accession>
<sequence length="330" mass="35917">MIWLTWRQFRVQALVGLGALLLLGIYLVILGRQIHSSYDDMLAHCTGHGNCSSTLGTFADHYSLQVDLLSYLLLVVPGIIGIFWGAPLISRELEAGTHRLVWNQSVTRSRWLAVKLGVVGLLSTAVAGLYSLLLTWASGPVNTVLNNRFEPVLFASRNIAPLGYAAFAFVLGATLGLFVRHTVPAMGATLVVFGVLQIVVPTAIRPHYESPVRTSVPLTAQLISGLTKIGTYGDIGGLRVPGGPWVVETTAMLDSKGKEVGHTARFQDCTNHKSLAEMPSCLAKGNLHVDVSEQPAGRYWTFQWLETAIFTALAGLLALLSFWRIRSRLN</sequence>
<keyword evidence="5" id="KW-1185">Reference proteome</keyword>
<feature type="transmembrane region" description="Helical" evidence="1">
    <location>
        <begin position="159"/>
        <end position="178"/>
    </location>
</feature>
<evidence type="ECO:0000313" key="3">
    <source>
        <dbReference type="EMBL" id="MBP2054311.1"/>
    </source>
</evidence>
<dbReference type="GO" id="GO:0005886">
    <property type="term" value="C:plasma membrane"/>
    <property type="evidence" value="ECO:0007669"/>
    <property type="project" value="UniProtKB-SubCell"/>
</dbReference>
<feature type="transmembrane region" description="Helical" evidence="1">
    <location>
        <begin position="185"/>
        <end position="204"/>
    </location>
</feature>
<gene>
    <name evidence="2" type="ORF">AVL59_20100</name>
    <name evidence="3" type="ORF">J2Z21_007314</name>
</gene>
<organism evidence="2 4">
    <name type="scientific">Streptomyces griseochromogenes</name>
    <dbReference type="NCBI Taxonomy" id="68214"/>
    <lineage>
        <taxon>Bacteria</taxon>
        <taxon>Bacillati</taxon>
        <taxon>Actinomycetota</taxon>
        <taxon>Actinomycetes</taxon>
        <taxon>Kitasatosporales</taxon>
        <taxon>Streptomycetaceae</taxon>
        <taxon>Streptomyces</taxon>
    </lineage>
</organism>
<name>A0A1B1AYD9_9ACTN</name>
<evidence type="ECO:0000256" key="1">
    <source>
        <dbReference type="SAM" id="Phobius"/>
    </source>
</evidence>
<dbReference type="EMBL" id="JAGGLP010000020">
    <property type="protein sequence ID" value="MBP2054311.1"/>
    <property type="molecule type" value="Genomic_DNA"/>
</dbReference>
<dbReference type="EMBL" id="CP016279">
    <property type="protein sequence ID" value="ANP51596.1"/>
    <property type="molecule type" value="Genomic_DNA"/>
</dbReference>
<proteinExistence type="predicted"/>
<feature type="transmembrane region" description="Helical" evidence="1">
    <location>
        <begin position="68"/>
        <end position="90"/>
    </location>
</feature>
<dbReference type="KEGG" id="sgs:AVL59_20100"/>
<dbReference type="AlphaFoldDB" id="A0A1B1AYD9"/>
<feature type="transmembrane region" description="Helical" evidence="1">
    <location>
        <begin position="111"/>
        <end position="139"/>
    </location>
</feature>
<keyword evidence="1" id="KW-0472">Membrane</keyword>
<dbReference type="Pfam" id="PF12679">
    <property type="entry name" value="ABC2_membrane_2"/>
    <property type="match status" value="1"/>
</dbReference>
<dbReference type="OrthoDB" id="3579673at2"/>
<evidence type="ECO:0000313" key="4">
    <source>
        <dbReference type="Proteomes" id="UP000092659"/>
    </source>
</evidence>
<reference evidence="2 4" key="1">
    <citation type="submission" date="2016-06" db="EMBL/GenBank/DDBJ databases">
        <title>Complete genome sequence of Streptomyces griseochromogenes ATCC 14511, the Blasticidin S producer.</title>
        <authorList>
            <person name="Wu L."/>
        </authorList>
    </citation>
    <scope>NUCLEOTIDE SEQUENCE [LARGE SCALE GENOMIC DNA]</scope>
    <source>
        <strain evidence="2 4">ATCC 14511</strain>
    </source>
</reference>
<dbReference type="Proteomes" id="UP000092659">
    <property type="component" value="Chromosome"/>
</dbReference>
<evidence type="ECO:0000313" key="2">
    <source>
        <dbReference type="EMBL" id="ANP51596.1"/>
    </source>
</evidence>
<feature type="transmembrane region" description="Helical" evidence="1">
    <location>
        <begin position="12"/>
        <end position="31"/>
    </location>
</feature>
<dbReference type="Proteomes" id="UP001519309">
    <property type="component" value="Unassembled WGS sequence"/>
</dbReference>
<reference evidence="3 5" key="2">
    <citation type="submission" date="2021-03" db="EMBL/GenBank/DDBJ databases">
        <title>Genomic Encyclopedia of Type Strains, Phase IV (KMG-IV): sequencing the most valuable type-strain genomes for metagenomic binning, comparative biology and taxonomic classification.</title>
        <authorList>
            <person name="Goeker M."/>
        </authorList>
    </citation>
    <scope>NUCLEOTIDE SEQUENCE [LARGE SCALE GENOMIC DNA]</scope>
    <source>
        <strain evidence="3 5">DSM 40499</strain>
    </source>
</reference>
<feature type="transmembrane region" description="Helical" evidence="1">
    <location>
        <begin position="302"/>
        <end position="323"/>
    </location>
</feature>
<dbReference type="STRING" id="68214.AVL59_20100"/>